<evidence type="ECO:0000313" key="3">
    <source>
        <dbReference type="EMBL" id="AYQ54372.1"/>
    </source>
</evidence>
<dbReference type="EMBL" id="CP017686">
    <property type="protein sequence ID" value="AYQ54372.1"/>
    <property type="molecule type" value="Genomic_DNA"/>
</dbReference>
<feature type="transmembrane region" description="Helical" evidence="2">
    <location>
        <begin position="7"/>
        <end position="28"/>
    </location>
</feature>
<feature type="transmembrane region" description="Helical" evidence="2">
    <location>
        <begin position="108"/>
        <end position="124"/>
    </location>
</feature>
<feature type="compositionally biased region" description="Low complexity" evidence="1">
    <location>
        <begin position="255"/>
        <end position="269"/>
    </location>
</feature>
<dbReference type="SUPFAM" id="SSF52980">
    <property type="entry name" value="Restriction endonuclease-like"/>
    <property type="match status" value="1"/>
</dbReference>
<reference evidence="3 4" key="1">
    <citation type="submission" date="2016-10" db="EMBL/GenBank/DDBJ databases">
        <title>Complete genome of the TMA-utilizing, human hosted archaeon Methanomethylophilus alvus Gen. nov, sp. nov., strain Mx-05, derived from a pure culture.</title>
        <authorList>
            <person name="Brugere J.-F."/>
            <person name="Ben Hania W."/>
            <person name="Chaudhary P.P."/>
            <person name="Gaci N."/>
            <person name="Borrel G."/>
            <person name="Cao Van Tuat L."/>
            <person name="Fardeau M.-L."/>
            <person name="Harris H.M.B."/>
            <person name="O'Toole P.W."/>
            <person name="Ollivier B."/>
        </authorList>
    </citation>
    <scope>NUCLEOTIDE SEQUENCE [LARGE SCALE GENOMIC DNA]</scope>
    <source>
        <strain evidence="3 4">Mx-05</strain>
    </source>
</reference>
<dbReference type="RefSeq" id="WP_015504082.1">
    <property type="nucleotide sequence ID" value="NZ_CP017686.1"/>
</dbReference>
<keyword evidence="2" id="KW-0472">Membrane</keyword>
<evidence type="ECO:0000256" key="1">
    <source>
        <dbReference type="SAM" id="MobiDB-lite"/>
    </source>
</evidence>
<protein>
    <submittedName>
        <fullName evidence="3">Uncharacterized protein</fullName>
    </submittedName>
</protein>
<feature type="compositionally biased region" description="Acidic residues" evidence="1">
    <location>
        <begin position="380"/>
        <end position="402"/>
    </location>
</feature>
<dbReference type="OMA" id="RCRRDYG"/>
<gene>
    <name evidence="3" type="ORF">BKD89_00860</name>
</gene>
<feature type="compositionally biased region" description="Low complexity" evidence="1">
    <location>
        <begin position="361"/>
        <end position="379"/>
    </location>
</feature>
<keyword evidence="2" id="KW-1133">Transmembrane helix</keyword>
<evidence type="ECO:0000256" key="2">
    <source>
        <dbReference type="SAM" id="Phobius"/>
    </source>
</evidence>
<feature type="transmembrane region" description="Helical" evidence="2">
    <location>
        <begin position="173"/>
        <end position="195"/>
    </location>
</feature>
<keyword evidence="2" id="KW-0812">Transmembrane</keyword>
<feature type="transmembrane region" description="Helical" evidence="2">
    <location>
        <begin position="131"/>
        <end position="147"/>
    </location>
</feature>
<dbReference type="Proteomes" id="UP000273278">
    <property type="component" value="Chromosome"/>
</dbReference>
<proteinExistence type="predicted"/>
<feature type="region of interest" description="Disordered" evidence="1">
    <location>
        <begin position="211"/>
        <end position="402"/>
    </location>
</feature>
<organism evidence="3 4">
    <name type="scientific">Methanomethylophilus alvi</name>
    <dbReference type="NCBI Taxonomy" id="1291540"/>
    <lineage>
        <taxon>Archaea</taxon>
        <taxon>Methanobacteriati</taxon>
        <taxon>Thermoplasmatota</taxon>
        <taxon>Thermoplasmata</taxon>
        <taxon>Methanomassiliicoccales</taxon>
        <taxon>Methanomethylophilaceae</taxon>
        <taxon>Methanomethylophilus</taxon>
    </lineage>
</organism>
<feature type="transmembrane region" description="Helical" evidence="2">
    <location>
        <begin position="48"/>
        <end position="69"/>
    </location>
</feature>
<feature type="compositionally biased region" description="Acidic residues" evidence="1">
    <location>
        <begin position="213"/>
        <end position="223"/>
    </location>
</feature>
<name>A0A3G3IFQ9_9ARCH</name>
<dbReference type="InterPro" id="IPR011335">
    <property type="entry name" value="Restrct_endonuc-II-like"/>
</dbReference>
<feature type="transmembrane region" description="Helical" evidence="2">
    <location>
        <begin position="76"/>
        <end position="96"/>
    </location>
</feature>
<sequence length="512" mass="54545">MNGWTKAFGIIEMIAAVIFIIAVILAKFDDMAIAAISLNDFFANDTCKLLTEVAGGVAIVGGLGSIVTGSKSRSTFNCVLGALVALIGAVFLMAAAGEIQWVESNVDLFLTVLFAITAIVAIAFTASRKRYVGIIVFIILFFLIVVLKGRDFDGKIVEILGHGFPLYCFASDMFMPVVGAILLFFIGLFVVLYAIREAKVAAAAAAAAKESEETPAEESEEPKEETPAVVTEEEKPAEPAPVEETPAEEKPAEPAPAAAVEEAPAAVTPAEEEKPAEPAPAAVVEETPAEPAPVEETPAEPAPVEETPAEEEIPEMPKVMSSQDAAAEAAAVKAENEERLSEQPAPAEETPAEEEKPAEPAPVEEAPAEQPAVAGAAVAVDEDEGENIPEEDSSEIDSGDDDYMLSLEDLGLEPDTPETFVRRAAWNKGLRCRRDYGKYKIPVAFVKGKVAVFVDGEVPMTSKDETLAKEGWTVLHFSEADITDGVAEAEVIVKAVKENTRAMKKKRKSTKR</sequence>
<evidence type="ECO:0000313" key="4">
    <source>
        <dbReference type="Proteomes" id="UP000273278"/>
    </source>
</evidence>
<accession>A0A3G3IFQ9</accession>
<dbReference type="AlphaFoldDB" id="A0A3G3IFQ9"/>
<dbReference type="GeneID" id="41320975"/>